<organism evidence="1 2">
    <name type="scientific">Nephila pilipes</name>
    <name type="common">Giant wood spider</name>
    <name type="synonym">Nephila maculata</name>
    <dbReference type="NCBI Taxonomy" id="299642"/>
    <lineage>
        <taxon>Eukaryota</taxon>
        <taxon>Metazoa</taxon>
        <taxon>Ecdysozoa</taxon>
        <taxon>Arthropoda</taxon>
        <taxon>Chelicerata</taxon>
        <taxon>Arachnida</taxon>
        <taxon>Araneae</taxon>
        <taxon>Araneomorphae</taxon>
        <taxon>Entelegynae</taxon>
        <taxon>Araneoidea</taxon>
        <taxon>Nephilidae</taxon>
        <taxon>Nephila</taxon>
    </lineage>
</organism>
<evidence type="ECO:0000313" key="2">
    <source>
        <dbReference type="Proteomes" id="UP000887013"/>
    </source>
</evidence>
<dbReference type="AlphaFoldDB" id="A0A8X6Q0I5"/>
<comment type="caution">
    <text evidence="1">The sequence shown here is derived from an EMBL/GenBank/DDBJ whole genome shotgun (WGS) entry which is preliminary data.</text>
</comment>
<proteinExistence type="predicted"/>
<accession>A0A8X6Q0I5</accession>
<name>A0A8X6Q0I5_NEPPI</name>
<sequence length="121" mass="14375">MVLHYNAIKGVVDVLDQHLNTCTCKRKTNRWSIIVFGNMIDTSACKAFILLTSMESKWNEKFDQMKAVFRRNIPYIEERQHLPNDQTKNKLTKRRMFSEELGKLLIFPYIEGRQHLPIFKD</sequence>
<keyword evidence="2" id="KW-1185">Reference proteome</keyword>
<gene>
    <name evidence="1" type="ORF">NPIL_685311</name>
</gene>
<protein>
    <submittedName>
        <fullName evidence="1">Uncharacterized protein</fullName>
    </submittedName>
</protein>
<reference evidence="1" key="1">
    <citation type="submission" date="2020-08" db="EMBL/GenBank/DDBJ databases">
        <title>Multicomponent nature underlies the extraordinary mechanical properties of spider dragline silk.</title>
        <authorList>
            <person name="Kono N."/>
            <person name="Nakamura H."/>
            <person name="Mori M."/>
            <person name="Yoshida Y."/>
            <person name="Ohtoshi R."/>
            <person name="Malay A.D."/>
            <person name="Moran D.A.P."/>
            <person name="Tomita M."/>
            <person name="Numata K."/>
            <person name="Arakawa K."/>
        </authorList>
    </citation>
    <scope>NUCLEOTIDE SEQUENCE</scope>
</reference>
<dbReference type="OrthoDB" id="10049986at2759"/>
<dbReference type="EMBL" id="BMAW01074075">
    <property type="protein sequence ID" value="GFT90572.1"/>
    <property type="molecule type" value="Genomic_DNA"/>
</dbReference>
<dbReference type="Proteomes" id="UP000887013">
    <property type="component" value="Unassembled WGS sequence"/>
</dbReference>
<evidence type="ECO:0000313" key="1">
    <source>
        <dbReference type="EMBL" id="GFT90572.1"/>
    </source>
</evidence>